<evidence type="ECO:0000259" key="8">
    <source>
        <dbReference type="Pfam" id="PF22638"/>
    </source>
</evidence>
<organism evidence="9 10">
    <name type="scientific">Sphingobium phenoxybenzoativorans</name>
    <dbReference type="NCBI Taxonomy" id="1592790"/>
    <lineage>
        <taxon>Bacteria</taxon>
        <taxon>Pseudomonadati</taxon>
        <taxon>Pseudomonadota</taxon>
        <taxon>Alphaproteobacteria</taxon>
        <taxon>Sphingomonadales</taxon>
        <taxon>Sphingomonadaceae</taxon>
        <taxon>Sphingobium</taxon>
    </lineage>
</organism>
<dbReference type="EMBL" id="CP073910">
    <property type="protein sequence ID" value="QUT05847.1"/>
    <property type="molecule type" value="Genomic_DNA"/>
</dbReference>
<evidence type="ECO:0000256" key="2">
    <source>
        <dbReference type="ARBA" id="ARBA00004613"/>
    </source>
</evidence>
<feature type="domain" description="Flagellar hook-associated protein FlgK helical" evidence="8">
    <location>
        <begin position="100"/>
        <end position="320"/>
    </location>
</feature>
<evidence type="ECO:0000256" key="3">
    <source>
        <dbReference type="ARBA" id="ARBA00009677"/>
    </source>
</evidence>
<comment type="subcellular location">
    <subcellularLocation>
        <location evidence="1">Bacterial flagellum</location>
    </subcellularLocation>
    <subcellularLocation>
        <location evidence="2">Secreted</location>
    </subcellularLocation>
</comment>
<comment type="similarity">
    <text evidence="3">Belongs to the flagella basal body rod proteins family.</text>
</comment>
<dbReference type="GO" id="GO:0044780">
    <property type="term" value="P:bacterial-type flagellum assembly"/>
    <property type="evidence" value="ECO:0007669"/>
    <property type="project" value="InterPro"/>
</dbReference>
<proteinExistence type="inferred from homology"/>
<keyword evidence="5" id="KW-0964">Secreted</keyword>
<dbReference type="GO" id="GO:0005198">
    <property type="term" value="F:structural molecule activity"/>
    <property type="evidence" value="ECO:0007669"/>
    <property type="project" value="InterPro"/>
</dbReference>
<dbReference type="GO" id="GO:0009424">
    <property type="term" value="C:bacterial-type flagellum hook"/>
    <property type="evidence" value="ECO:0007669"/>
    <property type="project" value="InterPro"/>
</dbReference>
<keyword evidence="6" id="KW-0975">Bacterial flagellum</keyword>
<dbReference type="InterPro" id="IPR053927">
    <property type="entry name" value="FlgK_helical"/>
</dbReference>
<keyword evidence="9" id="KW-0282">Flagellum</keyword>
<reference evidence="9" key="1">
    <citation type="submission" date="2021-04" db="EMBL/GenBank/DDBJ databases">
        <title>Isolation of p-tert-butylphenol degrading bacteria Sphingobium phenoxybenzoativorans Tas13 from active sludge.</title>
        <authorList>
            <person name="Li Y."/>
        </authorList>
    </citation>
    <scope>NUCLEOTIDE SEQUENCE</scope>
    <source>
        <strain evidence="9">Tas13</strain>
    </source>
</reference>
<keyword evidence="9" id="KW-0969">Cilium</keyword>
<evidence type="ECO:0000313" key="9">
    <source>
        <dbReference type="EMBL" id="QUT05847.1"/>
    </source>
</evidence>
<dbReference type="NCBIfam" id="TIGR02492">
    <property type="entry name" value="flgK_ends"/>
    <property type="match status" value="1"/>
</dbReference>
<dbReference type="InterPro" id="IPR010930">
    <property type="entry name" value="Flg_bb/hook_C_dom"/>
</dbReference>
<accession>A0A975Q1W4</accession>
<dbReference type="Proteomes" id="UP000681425">
    <property type="component" value="Chromosome"/>
</dbReference>
<evidence type="ECO:0000256" key="4">
    <source>
        <dbReference type="ARBA" id="ARBA00016244"/>
    </source>
</evidence>
<dbReference type="RefSeq" id="WP_212609345.1">
    <property type="nucleotide sequence ID" value="NZ_CP073910.1"/>
</dbReference>
<keyword evidence="10" id="KW-1185">Reference proteome</keyword>
<evidence type="ECO:0000313" key="10">
    <source>
        <dbReference type="Proteomes" id="UP000681425"/>
    </source>
</evidence>
<protein>
    <recommendedName>
        <fullName evidence="4">Flagellar hook-associated protein 1</fullName>
    </recommendedName>
</protein>
<gene>
    <name evidence="9" type="primary">flgK</name>
    <name evidence="9" type="ORF">KFK14_23425</name>
</gene>
<dbReference type="InterPro" id="IPR002371">
    <property type="entry name" value="FlgK"/>
</dbReference>
<dbReference type="Pfam" id="PF06429">
    <property type="entry name" value="Flg_bbr_C"/>
    <property type="match status" value="1"/>
</dbReference>
<name>A0A975Q1W4_9SPHN</name>
<dbReference type="KEGG" id="spph:KFK14_23425"/>
<dbReference type="Pfam" id="PF22638">
    <property type="entry name" value="FlgK_D1"/>
    <property type="match status" value="1"/>
</dbReference>
<dbReference type="SUPFAM" id="SSF64518">
    <property type="entry name" value="Phase 1 flagellin"/>
    <property type="match status" value="1"/>
</dbReference>
<evidence type="ECO:0000256" key="5">
    <source>
        <dbReference type="ARBA" id="ARBA00022525"/>
    </source>
</evidence>
<evidence type="ECO:0000256" key="6">
    <source>
        <dbReference type="ARBA" id="ARBA00023143"/>
    </source>
</evidence>
<sequence length="443" mass="45623">MSSDLFQIGASGTRAYRAAMGAISENIANASTAGYSRRTVTTRESALSSSSMVLYKSQVAFGGVEVQSVNRANDPYLDAAARMTGQALASANQRLQFQTDIETALNDDTLGVGQQLSGMYGAVTQLAANPTDPSLRTNVLFGIEQVVTAFNQSAHDLEGVQTAITSNAQAAVSGLNSALEELGRINANLLRSQPGTANQAQLLDSRDQALSQITSKLDVNIAFGASGTAQISYNGTQVVQGKDVTTFDVTAATDGTLSLSLGGAATTAPASGSLGGLFQSATVASQRLASLDALAAQFTTDINTWHSQGLTNANAAGGPLVSGTTAADLTKVITNIADLATKSSDGTLNGNLNNISSIRGTGGVEAGWTALVAANANLLAGTKAEQTAAETRDTQARQARENVSGVDLDMEAADLLRIQQAYSGCAKIIQVARETFDAIMQIL</sequence>
<dbReference type="PANTHER" id="PTHR30033:SF1">
    <property type="entry name" value="FLAGELLAR HOOK-ASSOCIATED PROTEIN 1"/>
    <property type="match status" value="1"/>
</dbReference>
<keyword evidence="9" id="KW-0966">Cell projection</keyword>
<dbReference type="AlphaFoldDB" id="A0A975Q1W4"/>
<evidence type="ECO:0000256" key="1">
    <source>
        <dbReference type="ARBA" id="ARBA00004365"/>
    </source>
</evidence>
<dbReference type="GO" id="GO:0005576">
    <property type="term" value="C:extracellular region"/>
    <property type="evidence" value="ECO:0007669"/>
    <property type="project" value="UniProtKB-SubCell"/>
</dbReference>
<feature type="domain" description="Flagellar basal-body/hook protein C-terminal" evidence="7">
    <location>
        <begin position="402"/>
        <end position="442"/>
    </location>
</feature>
<dbReference type="PANTHER" id="PTHR30033">
    <property type="entry name" value="FLAGELLAR HOOK-ASSOCIATED PROTEIN 1"/>
    <property type="match status" value="1"/>
</dbReference>
<evidence type="ECO:0000259" key="7">
    <source>
        <dbReference type="Pfam" id="PF06429"/>
    </source>
</evidence>